<organism evidence="1 2">
    <name type="scientific">Clohesyomyces aquaticus</name>
    <dbReference type="NCBI Taxonomy" id="1231657"/>
    <lineage>
        <taxon>Eukaryota</taxon>
        <taxon>Fungi</taxon>
        <taxon>Dikarya</taxon>
        <taxon>Ascomycota</taxon>
        <taxon>Pezizomycotina</taxon>
        <taxon>Dothideomycetes</taxon>
        <taxon>Pleosporomycetidae</taxon>
        <taxon>Pleosporales</taxon>
        <taxon>Lindgomycetaceae</taxon>
        <taxon>Clohesyomyces</taxon>
    </lineage>
</organism>
<evidence type="ECO:0000313" key="2">
    <source>
        <dbReference type="Proteomes" id="UP000193144"/>
    </source>
</evidence>
<proteinExistence type="predicted"/>
<sequence>MHRKREGTDDLGLTRVGFGVLVSQNGLSFEHQTARLHFGTPAEAVDIFLDRRTFYAGKLPTNQEVHQVQRMKEIYEDAITLFVCLGLESNPKIDVAAKILCRDVDEDERRSKFFALHRLLEQHHDPFLGLIEICGKSYWDRLCIIQEILSVRKVLIVLVDVDPKSVKPACNLRRPVLFPGTPNLGNHVTFYHRVSGPGNVRRERLRNGGCGATSLGETAIPSIWMTQEQRSRRRRGVEAVLLETERRFVQRLRLYWNAGLLQAAINILHSATEQDKKRNL</sequence>
<evidence type="ECO:0000313" key="1">
    <source>
        <dbReference type="EMBL" id="ORX93375.1"/>
    </source>
</evidence>
<keyword evidence="2" id="KW-1185">Reference proteome</keyword>
<name>A0A1Y1Y652_9PLEO</name>
<comment type="caution">
    <text evidence="1">The sequence shown here is derived from an EMBL/GenBank/DDBJ whole genome shotgun (WGS) entry which is preliminary data.</text>
</comment>
<reference evidence="1 2" key="1">
    <citation type="submission" date="2016-07" db="EMBL/GenBank/DDBJ databases">
        <title>Pervasive Adenine N6-methylation of Active Genes in Fungi.</title>
        <authorList>
            <consortium name="DOE Joint Genome Institute"/>
            <person name="Mondo S.J."/>
            <person name="Dannebaum R.O."/>
            <person name="Kuo R.C."/>
            <person name="Labutti K."/>
            <person name="Haridas S."/>
            <person name="Kuo A."/>
            <person name="Salamov A."/>
            <person name="Ahrendt S.R."/>
            <person name="Lipzen A."/>
            <person name="Sullivan W."/>
            <person name="Andreopoulos W.B."/>
            <person name="Clum A."/>
            <person name="Lindquist E."/>
            <person name="Daum C."/>
            <person name="Ramamoorthy G.K."/>
            <person name="Gryganskyi A."/>
            <person name="Culley D."/>
            <person name="Magnuson J.K."/>
            <person name="James T.Y."/>
            <person name="O'Malley M.A."/>
            <person name="Stajich J.E."/>
            <person name="Spatafora J.W."/>
            <person name="Visel A."/>
            <person name="Grigoriev I.V."/>
        </authorList>
    </citation>
    <scope>NUCLEOTIDE SEQUENCE [LARGE SCALE GENOMIC DNA]</scope>
    <source>
        <strain evidence="1 2">CBS 115471</strain>
    </source>
</reference>
<dbReference type="AlphaFoldDB" id="A0A1Y1Y652"/>
<dbReference type="EMBL" id="MCFA01000343">
    <property type="protein sequence ID" value="ORX93375.1"/>
    <property type="molecule type" value="Genomic_DNA"/>
</dbReference>
<accession>A0A1Y1Y652</accession>
<dbReference type="Proteomes" id="UP000193144">
    <property type="component" value="Unassembled WGS sequence"/>
</dbReference>
<gene>
    <name evidence="1" type="ORF">BCR34DRAFT_594694</name>
</gene>
<protein>
    <submittedName>
        <fullName evidence="1">Uncharacterized protein</fullName>
    </submittedName>
</protein>